<reference evidence="1 2" key="1">
    <citation type="journal article" date="2020" name="Microb. Ecol.">
        <title>Ecogenomics of the Marine Benthic Filamentous Cyanobacterium Adonisia.</title>
        <authorList>
            <person name="Walter J.M."/>
            <person name="Coutinho F.H."/>
            <person name="Leomil L."/>
            <person name="Hargreaves P.I."/>
            <person name="Campeao M.E."/>
            <person name="Vieira V.V."/>
            <person name="Silva B.S."/>
            <person name="Fistarol G.O."/>
            <person name="Salomon P.S."/>
            <person name="Sawabe T."/>
            <person name="Mino S."/>
            <person name="Hosokawa M."/>
            <person name="Miyashita H."/>
            <person name="Maruyama F."/>
            <person name="van Verk M.C."/>
            <person name="Dutilh B.E."/>
            <person name="Thompson C.C."/>
            <person name="Thompson F.L."/>
        </authorList>
    </citation>
    <scope>NUCLEOTIDE SEQUENCE [LARGE SCALE GENOMIC DNA]</scope>
    <source>
        <strain evidence="1 2">CCMR0082</strain>
    </source>
</reference>
<gene>
    <name evidence="1" type="ORF">D0962_21340</name>
</gene>
<evidence type="ECO:0000313" key="2">
    <source>
        <dbReference type="Proteomes" id="UP000473574"/>
    </source>
</evidence>
<dbReference type="RefSeq" id="WP_163666268.1">
    <property type="nucleotide sequence ID" value="NZ_QZCE01000002.1"/>
</dbReference>
<organism evidence="1 2">
    <name type="scientific">Adonisia turfae CCMR0082</name>
    <dbReference type="NCBI Taxonomy" id="2304604"/>
    <lineage>
        <taxon>Bacteria</taxon>
        <taxon>Bacillati</taxon>
        <taxon>Cyanobacteriota</taxon>
        <taxon>Adonisia</taxon>
        <taxon>Adonisia turfae</taxon>
    </lineage>
</organism>
<sequence length="71" mass="8021">MDKSLFFHSTEQSAMDALDSWSECDDVTTEQLFADVAMIWFGMLPEEALKLTEGTADPYALIGFCYAEEKE</sequence>
<name>A0A6M0S9W4_9CYAN</name>
<comment type="caution">
    <text evidence="1">The sequence shown here is derived from an EMBL/GenBank/DDBJ whole genome shotgun (WGS) entry which is preliminary data.</text>
</comment>
<proteinExistence type="predicted"/>
<accession>A0A6M0S9W4</accession>
<dbReference type="EMBL" id="QZCE01000002">
    <property type="protein sequence ID" value="NEZ65284.1"/>
    <property type="molecule type" value="Genomic_DNA"/>
</dbReference>
<protein>
    <submittedName>
        <fullName evidence="1">Uncharacterized protein</fullName>
    </submittedName>
</protein>
<dbReference type="Proteomes" id="UP000473574">
    <property type="component" value="Unassembled WGS sequence"/>
</dbReference>
<dbReference type="AlphaFoldDB" id="A0A6M0S9W4"/>
<evidence type="ECO:0000313" key="1">
    <source>
        <dbReference type="EMBL" id="NEZ65284.1"/>
    </source>
</evidence>